<evidence type="ECO:0000313" key="9">
    <source>
        <dbReference type="Proteomes" id="UP000755104"/>
    </source>
</evidence>
<reference evidence="8 9" key="1">
    <citation type="submission" date="2021-08" db="EMBL/GenBank/DDBJ databases">
        <title>Comparative Genomics Analysis of the Genus Qipengyuania Reveals Extensive Genetic Diversity and Metabolic Versatility, Including the Description of Fifteen Novel Species.</title>
        <authorList>
            <person name="Liu Y."/>
        </authorList>
    </citation>
    <scope>NUCLEOTIDE SEQUENCE [LARGE SCALE GENOMIC DNA]</scope>
    <source>
        <strain evidence="8 9">6D47A</strain>
    </source>
</reference>
<keyword evidence="3 7" id="KW-0812">Transmembrane</keyword>
<feature type="compositionally biased region" description="Basic and acidic residues" evidence="6">
    <location>
        <begin position="151"/>
        <end position="162"/>
    </location>
</feature>
<dbReference type="Proteomes" id="UP000755104">
    <property type="component" value="Unassembled WGS sequence"/>
</dbReference>
<evidence type="ECO:0000256" key="1">
    <source>
        <dbReference type="ARBA" id="ARBA00004167"/>
    </source>
</evidence>
<sequence>MSNDPKKVAAEPDEADELDQSHEVPPRTPSDPQPFQLRGDAPRVVRLSRKALAVIGGIAGLGIGGALIYALLPSEDRASEELFNTESRSEAETITSGPRDYADVPQLGPPLPGDLGGPIVAAQERGEDVPLPPIGAKAKPPDPRVQAAEAARQRAEQERDAARTSNVFLGGSGGGGTGASVAIPSLPSLAPFPTTPDADPQSAPAAESGQDQRRAFLERASDRRTASAERLTAPVSPNILQAGSIIPAALITGIRSDLPGQITAQVTANVYDSPTGRILLIPQGSRLIGEYDSDIAAGQTRVLLAWDRLILPGGRSIALDRQPSGDGAGFAGLQDRVDQHWGNLLRAAAVSTLLGLGVELGADGEDDLISALRRGSQDTINQAGQRIVDRQLKVQPTLTIRPGHPLRVILTRDLILEPLGGAR</sequence>
<evidence type="ECO:0000256" key="6">
    <source>
        <dbReference type="SAM" id="MobiDB-lite"/>
    </source>
</evidence>
<dbReference type="Gene3D" id="2.40.128.260">
    <property type="entry name" value="Type IV secretion system, VirB10/TraB/TrbI"/>
    <property type="match status" value="1"/>
</dbReference>
<feature type="compositionally biased region" description="Polar residues" evidence="6">
    <location>
        <begin position="82"/>
        <end position="96"/>
    </location>
</feature>
<comment type="subcellular location">
    <subcellularLocation>
        <location evidence="1">Membrane</location>
        <topology evidence="1">Single-pass membrane protein</topology>
    </subcellularLocation>
</comment>
<comment type="similarity">
    <text evidence="2">Belongs to the TrbI/VirB10 family.</text>
</comment>
<comment type="caution">
    <text evidence="8">The sequence shown here is derived from an EMBL/GenBank/DDBJ whole genome shotgun (WGS) entry which is preliminary data.</text>
</comment>
<feature type="region of interest" description="Disordered" evidence="6">
    <location>
        <begin position="81"/>
        <end position="108"/>
    </location>
</feature>
<evidence type="ECO:0000256" key="7">
    <source>
        <dbReference type="SAM" id="Phobius"/>
    </source>
</evidence>
<evidence type="ECO:0000256" key="5">
    <source>
        <dbReference type="ARBA" id="ARBA00023136"/>
    </source>
</evidence>
<keyword evidence="4 7" id="KW-1133">Transmembrane helix</keyword>
<gene>
    <name evidence="8" type="ORF">K3174_16030</name>
</gene>
<feature type="transmembrane region" description="Helical" evidence="7">
    <location>
        <begin position="51"/>
        <end position="72"/>
    </location>
</feature>
<feature type="region of interest" description="Disordered" evidence="6">
    <location>
        <begin position="187"/>
        <end position="213"/>
    </location>
</feature>
<feature type="region of interest" description="Disordered" evidence="6">
    <location>
        <begin position="132"/>
        <end position="175"/>
    </location>
</feature>
<proteinExistence type="inferred from homology"/>
<dbReference type="InterPro" id="IPR042217">
    <property type="entry name" value="T4SS_VirB10/TrbI"/>
</dbReference>
<organism evidence="8 9">
    <name type="scientific">Qipengyuania qiaonensis</name>
    <dbReference type="NCBI Taxonomy" id="2867240"/>
    <lineage>
        <taxon>Bacteria</taxon>
        <taxon>Pseudomonadati</taxon>
        <taxon>Pseudomonadota</taxon>
        <taxon>Alphaproteobacteria</taxon>
        <taxon>Sphingomonadales</taxon>
        <taxon>Erythrobacteraceae</taxon>
        <taxon>Qipengyuania</taxon>
    </lineage>
</organism>
<accession>A0ABS7JDB0</accession>
<evidence type="ECO:0000256" key="3">
    <source>
        <dbReference type="ARBA" id="ARBA00022692"/>
    </source>
</evidence>
<dbReference type="CDD" id="cd16429">
    <property type="entry name" value="VirB10"/>
    <property type="match status" value="1"/>
</dbReference>
<dbReference type="Pfam" id="PF03743">
    <property type="entry name" value="TrbI"/>
    <property type="match status" value="1"/>
</dbReference>
<evidence type="ECO:0000256" key="4">
    <source>
        <dbReference type="ARBA" id="ARBA00022989"/>
    </source>
</evidence>
<dbReference type="InterPro" id="IPR005498">
    <property type="entry name" value="T4SS_VirB10/TraB/TrbI"/>
</dbReference>
<feature type="region of interest" description="Disordered" evidence="6">
    <location>
        <begin position="1"/>
        <end position="41"/>
    </location>
</feature>
<protein>
    <submittedName>
        <fullName evidence="8">Conjugal transfer protein TraI</fullName>
    </submittedName>
</protein>
<evidence type="ECO:0000256" key="2">
    <source>
        <dbReference type="ARBA" id="ARBA00010265"/>
    </source>
</evidence>
<name>A0ABS7JDB0_9SPHN</name>
<evidence type="ECO:0000313" key="8">
    <source>
        <dbReference type="EMBL" id="MBX7484039.1"/>
    </source>
</evidence>
<keyword evidence="9" id="KW-1185">Reference proteome</keyword>
<dbReference type="EMBL" id="JAIGNO010000018">
    <property type="protein sequence ID" value="MBX7484039.1"/>
    <property type="molecule type" value="Genomic_DNA"/>
</dbReference>
<dbReference type="RefSeq" id="WP_221560447.1">
    <property type="nucleotide sequence ID" value="NZ_JAIGNO010000018.1"/>
</dbReference>
<feature type="compositionally biased region" description="Basic and acidic residues" evidence="6">
    <location>
        <begin position="1"/>
        <end position="10"/>
    </location>
</feature>
<keyword evidence="5 7" id="KW-0472">Membrane</keyword>